<dbReference type="SUPFAM" id="SSF53474">
    <property type="entry name" value="alpha/beta-Hydrolases"/>
    <property type="match status" value="1"/>
</dbReference>
<comment type="similarity">
    <text evidence="1">Belongs to the peptidase S33 family.</text>
</comment>
<evidence type="ECO:0000259" key="3">
    <source>
        <dbReference type="Pfam" id="PF00561"/>
    </source>
</evidence>
<proteinExistence type="inferred from homology"/>
<feature type="domain" description="AB hydrolase-1" evidence="3">
    <location>
        <begin position="4"/>
        <end position="136"/>
    </location>
</feature>
<dbReference type="Proteomes" id="UP000323317">
    <property type="component" value="Unassembled WGS sequence"/>
</dbReference>
<organism evidence="4 5">
    <name type="scientific">Rossellomorea vietnamensis</name>
    <dbReference type="NCBI Taxonomy" id="218284"/>
    <lineage>
        <taxon>Bacteria</taxon>
        <taxon>Bacillati</taxon>
        <taxon>Bacillota</taxon>
        <taxon>Bacilli</taxon>
        <taxon>Bacillales</taxon>
        <taxon>Bacillaceae</taxon>
        <taxon>Rossellomorea</taxon>
    </lineage>
</organism>
<dbReference type="InterPro" id="IPR051601">
    <property type="entry name" value="Serine_prot/Carboxylest_S33"/>
</dbReference>
<dbReference type="GO" id="GO:0016787">
    <property type="term" value="F:hydrolase activity"/>
    <property type="evidence" value="ECO:0007669"/>
    <property type="project" value="UniProtKB-KW"/>
</dbReference>
<keyword evidence="2 4" id="KW-0378">Hydrolase</keyword>
<evidence type="ECO:0000313" key="5">
    <source>
        <dbReference type="Proteomes" id="UP000323317"/>
    </source>
</evidence>
<dbReference type="InterPro" id="IPR029058">
    <property type="entry name" value="AB_hydrolase_fold"/>
</dbReference>
<sequence>MGCSFEEWHDIIETLRPANRFLTFHRQGLGQSDIGEGVYSTESAVRDLNELLTYFQIEEPIYLVGHSYGGLCAQHFAKVYPERLAGVILVDSTSVNLKELDELDTPVMNEESDEAWIEKCLDFADKDKEELREIIKPVLSEPHLQFPKVVQERLLDFQITPTLYKAMASEIQQWKNDAEVIKELGGFPDVPLMVIGRDSEFTINAEMDSGIPLEELRRFEEKWRELISNQGSLSPKSEVIFADNSGHSVYLDRPDLLVECIHRMISYGNPSK</sequence>
<dbReference type="Gene3D" id="3.40.50.1820">
    <property type="entry name" value="alpha/beta hydrolase"/>
    <property type="match status" value="1"/>
</dbReference>
<dbReference type="PRINTS" id="PR00111">
    <property type="entry name" value="ABHYDROLASE"/>
</dbReference>
<dbReference type="PANTHER" id="PTHR43248">
    <property type="entry name" value="2-SUCCINYL-6-HYDROXY-2,4-CYCLOHEXADIENE-1-CARBOXYLATE SYNTHASE"/>
    <property type="match status" value="1"/>
</dbReference>
<evidence type="ECO:0000256" key="1">
    <source>
        <dbReference type="ARBA" id="ARBA00010088"/>
    </source>
</evidence>
<dbReference type="AlphaFoldDB" id="A0A5D4KAC4"/>
<dbReference type="PANTHER" id="PTHR43248:SF2">
    <property type="entry name" value="PROLYL AMINOPEPTIDASE"/>
    <property type="match status" value="1"/>
</dbReference>
<dbReference type="EMBL" id="VTEH01000016">
    <property type="protein sequence ID" value="TYR73695.1"/>
    <property type="molecule type" value="Genomic_DNA"/>
</dbReference>
<dbReference type="Pfam" id="PF00561">
    <property type="entry name" value="Abhydrolase_1"/>
    <property type="match status" value="1"/>
</dbReference>
<accession>A0A5D4KAC4</accession>
<name>A0A5D4KAC4_9BACI</name>
<dbReference type="InterPro" id="IPR000073">
    <property type="entry name" value="AB_hydrolase_1"/>
</dbReference>
<comment type="caution">
    <text evidence="4">The sequence shown here is derived from an EMBL/GenBank/DDBJ whole genome shotgun (WGS) entry which is preliminary data.</text>
</comment>
<reference evidence="4 5" key="1">
    <citation type="submission" date="2019-08" db="EMBL/GenBank/DDBJ databases">
        <title>Bacillus genomes from the desert of Cuatro Cienegas, Coahuila.</title>
        <authorList>
            <person name="Olmedo-Alvarez G."/>
        </authorList>
    </citation>
    <scope>NUCLEOTIDE SEQUENCE [LARGE SCALE GENOMIC DNA]</scope>
    <source>
        <strain evidence="4 5">CH40_1T</strain>
    </source>
</reference>
<gene>
    <name evidence="4" type="ORF">FZC79_17625</name>
</gene>
<evidence type="ECO:0000313" key="4">
    <source>
        <dbReference type="EMBL" id="TYR73695.1"/>
    </source>
</evidence>
<protein>
    <submittedName>
        <fullName evidence="4">Alpha/beta hydrolase</fullName>
    </submittedName>
</protein>
<evidence type="ECO:0000256" key="2">
    <source>
        <dbReference type="ARBA" id="ARBA00022801"/>
    </source>
</evidence>